<reference evidence="2" key="1">
    <citation type="submission" date="2021-01" db="EMBL/GenBank/DDBJ databases">
        <authorList>
            <consortium name="Genoscope - CEA"/>
            <person name="William W."/>
        </authorList>
    </citation>
    <scope>NUCLEOTIDE SEQUENCE</scope>
</reference>
<dbReference type="Proteomes" id="UP000692954">
    <property type="component" value="Unassembled WGS sequence"/>
</dbReference>
<dbReference type="InterPro" id="IPR032752">
    <property type="entry name" value="DC-UbP/UBTD2_N"/>
</dbReference>
<dbReference type="PANTHER" id="PTHR13609">
    <property type="entry name" value="UBIQUITIN DOMAIN CONTAINING 1 PROTEIN-RELATED"/>
    <property type="match status" value="1"/>
</dbReference>
<sequence>MFTSPQLDFANPHNINHFYRQFFKYDPNTFIGEGFKRTIQYESLITEQELLQKRNEFWETRTEGNWEKLKEVLNMDDENAKVALEEASIIMDGNNIQVAYDMFGNKYPFQMRIFIFNSNLCYQFTCILYTYQKRNLELRI</sequence>
<comment type="caution">
    <text evidence="2">The sequence shown here is derived from an EMBL/GenBank/DDBJ whole genome shotgun (WGS) entry which is preliminary data.</text>
</comment>
<protein>
    <recommendedName>
        <fullName evidence="1">DC-UbP/UBTD2 N-terminal domain-containing protein</fullName>
    </recommendedName>
</protein>
<name>A0A8S1RVH8_9CILI</name>
<dbReference type="AlphaFoldDB" id="A0A8S1RVH8"/>
<dbReference type="InterPro" id="IPR039869">
    <property type="entry name" value="UBTD1/2"/>
</dbReference>
<organism evidence="2 3">
    <name type="scientific">Paramecium sonneborni</name>
    <dbReference type="NCBI Taxonomy" id="65129"/>
    <lineage>
        <taxon>Eukaryota</taxon>
        <taxon>Sar</taxon>
        <taxon>Alveolata</taxon>
        <taxon>Ciliophora</taxon>
        <taxon>Intramacronucleata</taxon>
        <taxon>Oligohymenophorea</taxon>
        <taxon>Peniculida</taxon>
        <taxon>Parameciidae</taxon>
        <taxon>Paramecium</taxon>
    </lineage>
</organism>
<evidence type="ECO:0000313" key="2">
    <source>
        <dbReference type="EMBL" id="CAD8130889.1"/>
    </source>
</evidence>
<evidence type="ECO:0000259" key="1">
    <source>
        <dbReference type="Pfam" id="PF16455"/>
    </source>
</evidence>
<accession>A0A8S1RVH8</accession>
<dbReference type="OrthoDB" id="285201at2759"/>
<keyword evidence="3" id="KW-1185">Reference proteome</keyword>
<gene>
    <name evidence="2" type="ORF">PSON_ATCC_30995.1.T3400004</name>
</gene>
<proteinExistence type="predicted"/>
<feature type="domain" description="DC-UbP/UBTD2 N-terminal" evidence="1">
    <location>
        <begin position="42"/>
        <end position="120"/>
    </location>
</feature>
<dbReference type="EMBL" id="CAJJDN010000340">
    <property type="protein sequence ID" value="CAD8130889.1"/>
    <property type="molecule type" value="Genomic_DNA"/>
</dbReference>
<evidence type="ECO:0000313" key="3">
    <source>
        <dbReference type="Proteomes" id="UP000692954"/>
    </source>
</evidence>
<dbReference type="Pfam" id="PF16455">
    <property type="entry name" value="UBD"/>
    <property type="match status" value="1"/>
</dbReference>